<feature type="transmembrane region" description="Helical" evidence="1">
    <location>
        <begin position="64"/>
        <end position="83"/>
    </location>
</feature>
<evidence type="ECO:0000313" key="2">
    <source>
        <dbReference type="EMBL" id="GBF82649.1"/>
    </source>
</evidence>
<sequence length="171" mass="19618">MGYWLTLSSLAQIIWVYIFLSRWFFLSVVAMIAILIPLIVLYLRLDIALEPLTFKQKWLVNFPISLYLGWISIATIVNIASALDFAGWNQWGITDINWTIMMILIGGIIAIWIRLQHYDKVYCGVFVWTFIAISIRHLDIISIAATAGILGFLLILLMLMPQLKLANRKNS</sequence>
<accession>A0A401IN26</accession>
<dbReference type="OrthoDB" id="5189031at2"/>
<reference evidence="3" key="1">
    <citation type="submission" date="2017-05" db="EMBL/GenBank/DDBJ databases">
        <title>Physiological properties and genetic analysis related to exopolysaccharide production of fresh-water unicellular cyanobacterium Aphanothece sacrum, Suizenji Nori, that has been cultured as a food source in Japan.</title>
        <authorList>
            <person name="Kanesaki Y."/>
            <person name="Yoshikawa S."/>
            <person name="Ohki K."/>
        </authorList>
    </citation>
    <scope>NUCLEOTIDE SEQUENCE [LARGE SCALE GENOMIC DNA]</scope>
    <source>
        <strain evidence="3">FPU1</strain>
    </source>
</reference>
<feature type="transmembrane region" description="Helical" evidence="1">
    <location>
        <begin position="141"/>
        <end position="160"/>
    </location>
</feature>
<protein>
    <submittedName>
        <fullName evidence="2">Membrane protein</fullName>
    </submittedName>
</protein>
<evidence type="ECO:0000313" key="3">
    <source>
        <dbReference type="Proteomes" id="UP000287247"/>
    </source>
</evidence>
<organism evidence="2 3">
    <name type="scientific">Aphanothece sacrum FPU1</name>
    <dbReference type="NCBI Taxonomy" id="1920663"/>
    <lineage>
        <taxon>Bacteria</taxon>
        <taxon>Bacillati</taxon>
        <taxon>Cyanobacteriota</taxon>
        <taxon>Cyanophyceae</taxon>
        <taxon>Oscillatoriophycideae</taxon>
        <taxon>Chroococcales</taxon>
        <taxon>Aphanothecaceae</taxon>
        <taxon>Aphanothece</taxon>
    </lineage>
</organism>
<keyword evidence="1" id="KW-0812">Transmembrane</keyword>
<dbReference type="RefSeq" id="WP_124976642.1">
    <property type="nucleotide sequence ID" value="NZ_BDQK01000017.1"/>
</dbReference>
<feature type="transmembrane region" description="Helical" evidence="1">
    <location>
        <begin position="120"/>
        <end position="135"/>
    </location>
</feature>
<name>A0A401IN26_APHSA</name>
<gene>
    <name evidence="2" type="ORF">AsFPU1_4080</name>
</gene>
<keyword evidence="1" id="KW-0472">Membrane</keyword>
<keyword evidence="3" id="KW-1185">Reference proteome</keyword>
<proteinExistence type="predicted"/>
<evidence type="ECO:0000256" key="1">
    <source>
        <dbReference type="SAM" id="Phobius"/>
    </source>
</evidence>
<feature type="transmembrane region" description="Helical" evidence="1">
    <location>
        <begin position="95"/>
        <end position="113"/>
    </location>
</feature>
<dbReference type="AlphaFoldDB" id="A0A401IN26"/>
<dbReference type="EMBL" id="BDQK01000017">
    <property type="protein sequence ID" value="GBF82649.1"/>
    <property type="molecule type" value="Genomic_DNA"/>
</dbReference>
<keyword evidence="1" id="KW-1133">Transmembrane helix</keyword>
<dbReference type="Proteomes" id="UP000287247">
    <property type="component" value="Unassembled WGS sequence"/>
</dbReference>
<comment type="caution">
    <text evidence="2">The sequence shown here is derived from an EMBL/GenBank/DDBJ whole genome shotgun (WGS) entry which is preliminary data.</text>
</comment>
<feature type="transmembrane region" description="Helical" evidence="1">
    <location>
        <begin position="14"/>
        <end position="43"/>
    </location>
</feature>